<dbReference type="Gene3D" id="3.90.25.10">
    <property type="entry name" value="UDP-galactose 4-epimerase, domain 1"/>
    <property type="match status" value="1"/>
</dbReference>
<reference evidence="3" key="1">
    <citation type="journal article" date="2019" name="Int. J. Syst. Evol. Microbiol.">
        <title>The Global Catalogue of Microorganisms (GCM) 10K type strain sequencing project: providing services to taxonomists for standard genome sequencing and annotation.</title>
        <authorList>
            <consortium name="The Broad Institute Genomics Platform"/>
            <consortium name="The Broad Institute Genome Sequencing Center for Infectious Disease"/>
            <person name="Wu L."/>
            <person name="Ma J."/>
        </authorList>
    </citation>
    <scope>NUCLEOTIDE SEQUENCE [LARGE SCALE GENOMIC DNA]</scope>
    <source>
        <strain evidence="3">JCM 17130</strain>
    </source>
</reference>
<dbReference type="Gene3D" id="3.40.50.720">
    <property type="entry name" value="NAD(P)-binding Rossmann-like Domain"/>
    <property type="match status" value="1"/>
</dbReference>
<gene>
    <name evidence="2" type="ORF">ACFSE6_07105</name>
</gene>
<sequence>MFTVAGVTGHVGSAVADTLLAAGQEVTVLVRDRARAAAWRGRTTLAQVDLRERDRLAAALRGSDGLFALLPFSPGAEDIDADQTRLVDAIAGAVADSGVPHVVLLSSLGADLEDPPEVIAWLRRLEQRLAATSAVVTAVRSTHFQEKVADVLGPATTEEIYPVFASNADEPVPMVASRDVGAVAAQALQDPPAASQVIDVLGPAVCERQVATVLGDALGRTLEVLTVPRPAWIQTLAAAGLPARAAELLAGLYEAGDRGVLRPAGDRQVVGETPLEATVRAVVARTAAVTTG</sequence>
<dbReference type="InterPro" id="IPR051604">
    <property type="entry name" value="Ergot_Alk_Oxidoreductase"/>
</dbReference>
<evidence type="ECO:0000313" key="2">
    <source>
        <dbReference type="EMBL" id="MFD1717594.1"/>
    </source>
</evidence>
<proteinExistence type="predicted"/>
<feature type="domain" description="NmrA-like" evidence="1">
    <location>
        <begin position="3"/>
        <end position="254"/>
    </location>
</feature>
<comment type="caution">
    <text evidence="2">The sequence shown here is derived from an EMBL/GenBank/DDBJ whole genome shotgun (WGS) entry which is preliminary data.</text>
</comment>
<dbReference type="EMBL" id="JBHUEE010000003">
    <property type="protein sequence ID" value="MFD1717594.1"/>
    <property type="molecule type" value="Genomic_DNA"/>
</dbReference>
<accession>A0ABW4L3G5</accession>
<name>A0ABW4L3G5_9MICO</name>
<dbReference type="PANTHER" id="PTHR43162:SF1">
    <property type="entry name" value="PRESTALK A DIFFERENTIATION PROTEIN A"/>
    <property type="match status" value="1"/>
</dbReference>
<dbReference type="PANTHER" id="PTHR43162">
    <property type="match status" value="1"/>
</dbReference>
<dbReference type="InterPro" id="IPR036291">
    <property type="entry name" value="NAD(P)-bd_dom_sf"/>
</dbReference>
<dbReference type="SUPFAM" id="SSF51735">
    <property type="entry name" value="NAD(P)-binding Rossmann-fold domains"/>
    <property type="match status" value="1"/>
</dbReference>
<protein>
    <submittedName>
        <fullName evidence="2">NAD(P)H-binding protein</fullName>
    </submittedName>
</protein>
<evidence type="ECO:0000313" key="3">
    <source>
        <dbReference type="Proteomes" id="UP001597277"/>
    </source>
</evidence>
<organism evidence="2 3">
    <name type="scientific">Georgenia deserti</name>
    <dbReference type="NCBI Taxonomy" id="2093781"/>
    <lineage>
        <taxon>Bacteria</taxon>
        <taxon>Bacillati</taxon>
        <taxon>Actinomycetota</taxon>
        <taxon>Actinomycetes</taxon>
        <taxon>Micrococcales</taxon>
        <taxon>Bogoriellaceae</taxon>
        <taxon>Georgenia</taxon>
    </lineage>
</organism>
<dbReference type="Pfam" id="PF05368">
    <property type="entry name" value="NmrA"/>
    <property type="match status" value="1"/>
</dbReference>
<dbReference type="Proteomes" id="UP001597277">
    <property type="component" value="Unassembled WGS sequence"/>
</dbReference>
<dbReference type="RefSeq" id="WP_388004198.1">
    <property type="nucleotide sequence ID" value="NZ_JBHUEE010000003.1"/>
</dbReference>
<keyword evidence="3" id="KW-1185">Reference proteome</keyword>
<evidence type="ECO:0000259" key="1">
    <source>
        <dbReference type="Pfam" id="PF05368"/>
    </source>
</evidence>
<dbReference type="InterPro" id="IPR008030">
    <property type="entry name" value="NmrA-like"/>
</dbReference>